<dbReference type="AlphaFoldDB" id="A0A553E8E7"/>
<dbReference type="EMBL" id="VJZT01000003">
    <property type="protein sequence ID" value="TRX41296.1"/>
    <property type="molecule type" value="Genomic_DNA"/>
</dbReference>
<keyword evidence="1" id="KW-0677">Repeat</keyword>
<evidence type="ECO:0000256" key="4">
    <source>
        <dbReference type="SAM" id="SignalP"/>
    </source>
</evidence>
<name>A0A553E8E7_9FLAO</name>
<dbReference type="Pfam" id="PF12796">
    <property type="entry name" value="Ank_2"/>
    <property type="match status" value="1"/>
</dbReference>
<dbReference type="Proteomes" id="UP000316371">
    <property type="component" value="Unassembled WGS sequence"/>
</dbReference>
<evidence type="ECO:0000256" key="1">
    <source>
        <dbReference type="ARBA" id="ARBA00022737"/>
    </source>
</evidence>
<dbReference type="Gene3D" id="1.25.40.20">
    <property type="entry name" value="Ankyrin repeat-containing domain"/>
    <property type="match status" value="1"/>
</dbReference>
<protein>
    <submittedName>
        <fullName evidence="5">Ankyrin repeat domain-containing protein</fullName>
    </submittedName>
</protein>
<evidence type="ECO:0000256" key="2">
    <source>
        <dbReference type="ARBA" id="ARBA00023043"/>
    </source>
</evidence>
<proteinExistence type="predicted"/>
<dbReference type="SMART" id="SM00248">
    <property type="entry name" value="ANK"/>
    <property type="match status" value="3"/>
</dbReference>
<keyword evidence="6" id="KW-1185">Reference proteome</keyword>
<dbReference type="InterPro" id="IPR002110">
    <property type="entry name" value="Ankyrin_rpt"/>
</dbReference>
<feature type="repeat" description="ANK" evidence="3">
    <location>
        <begin position="118"/>
        <end position="150"/>
    </location>
</feature>
<reference evidence="5 6" key="1">
    <citation type="submission" date="2019-07" db="EMBL/GenBank/DDBJ databases">
        <title>Novel species of Flavobacterium.</title>
        <authorList>
            <person name="Liu Q."/>
            <person name="Xin Y.-H."/>
        </authorList>
    </citation>
    <scope>NUCLEOTIDE SEQUENCE [LARGE SCALE GENOMIC DNA]</scope>
    <source>
        <strain evidence="5 6">LB1R34</strain>
    </source>
</reference>
<feature type="repeat" description="ANK" evidence="3">
    <location>
        <begin position="85"/>
        <end position="117"/>
    </location>
</feature>
<evidence type="ECO:0000313" key="6">
    <source>
        <dbReference type="Proteomes" id="UP000316371"/>
    </source>
</evidence>
<dbReference type="PROSITE" id="PS50088">
    <property type="entry name" value="ANK_REPEAT"/>
    <property type="match status" value="2"/>
</dbReference>
<dbReference type="RefSeq" id="WP_144255484.1">
    <property type="nucleotide sequence ID" value="NZ_VJZT01000003.1"/>
</dbReference>
<feature type="signal peptide" evidence="4">
    <location>
        <begin position="1"/>
        <end position="19"/>
    </location>
</feature>
<dbReference type="OrthoDB" id="5657095at2"/>
<evidence type="ECO:0000256" key="3">
    <source>
        <dbReference type="PROSITE-ProRule" id="PRU00023"/>
    </source>
</evidence>
<keyword evidence="2 3" id="KW-0040">ANK repeat</keyword>
<keyword evidence="4" id="KW-0732">Signal</keyword>
<dbReference type="PROSITE" id="PS50297">
    <property type="entry name" value="ANK_REP_REGION"/>
    <property type="match status" value="1"/>
</dbReference>
<evidence type="ECO:0000313" key="5">
    <source>
        <dbReference type="EMBL" id="TRX41296.1"/>
    </source>
</evidence>
<dbReference type="InterPro" id="IPR036770">
    <property type="entry name" value="Ankyrin_rpt-contain_sf"/>
</dbReference>
<organism evidence="5 6">
    <name type="scientific">Flavobacterium restrictum</name>
    <dbReference type="NCBI Taxonomy" id="2594428"/>
    <lineage>
        <taxon>Bacteria</taxon>
        <taxon>Pseudomonadati</taxon>
        <taxon>Bacteroidota</taxon>
        <taxon>Flavobacteriia</taxon>
        <taxon>Flavobacteriales</taxon>
        <taxon>Flavobacteriaceae</taxon>
        <taxon>Flavobacterium</taxon>
    </lineage>
</organism>
<sequence>MNLKIIFLSVILFSFLAQAQQKDVFDVARKGTLVEMKAIYDQSPELINTANEGKSTPLLLACYRGNQDVALFLSDKVNNIDYNSGMGTPLMAAVMSGNLVILEKLIALHANVNLADTQGKTALIYAAFFNKNDVVKVLLKAGANAKLKDSDGKTALDFANFNKNTELIILLDH</sequence>
<comment type="caution">
    <text evidence="5">The sequence shown here is derived from an EMBL/GenBank/DDBJ whole genome shotgun (WGS) entry which is preliminary data.</text>
</comment>
<dbReference type="PANTHER" id="PTHR24198">
    <property type="entry name" value="ANKYRIN REPEAT AND PROTEIN KINASE DOMAIN-CONTAINING PROTEIN"/>
    <property type="match status" value="1"/>
</dbReference>
<feature type="chain" id="PRO_5022129463" evidence="4">
    <location>
        <begin position="20"/>
        <end position="173"/>
    </location>
</feature>
<accession>A0A553E8E7</accession>
<gene>
    <name evidence="5" type="ORF">FNW21_04145</name>
</gene>
<dbReference type="SUPFAM" id="SSF48403">
    <property type="entry name" value="Ankyrin repeat"/>
    <property type="match status" value="1"/>
</dbReference>
<dbReference type="PANTHER" id="PTHR24198:SF165">
    <property type="entry name" value="ANKYRIN REPEAT-CONTAINING PROTEIN-RELATED"/>
    <property type="match status" value="1"/>
</dbReference>